<evidence type="ECO:0000313" key="2">
    <source>
        <dbReference type="EMBL" id="TWG23606.1"/>
    </source>
</evidence>
<dbReference type="EMBL" id="VIWY01000002">
    <property type="protein sequence ID" value="TWG23606.1"/>
    <property type="molecule type" value="Genomic_DNA"/>
</dbReference>
<comment type="caution">
    <text evidence="2">The sequence shown here is derived from an EMBL/GenBank/DDBJ whole genome shotgun (WGS) entry which is preliminary data.</text>
</comment>
<proteinExistence type="predicted"/>
<evidence type="ECO:0000256" key="1">
    <source>
        <dbReference type="SAM" id="MobiDB-lite"/>
    </source>
</evidence>
<dbReference type="AlphaFoldDB" id="A0A561WIB7"/>
<feature type="region of interest" description="Disordered" evidence="1">
    <location>
        <begin position="337"/>
        <end position="361"/>
    </location>
</feature>
<gene>
    <name evidence="2" type="ORF">FHX34_102155</name>
</gene>
<sequence>MTRAQLAASCAEVVPLQVFDSRFHLFVEMGLLQRSRDKPHEHRYLFNPTSSAALLVFDRLSEVGGVQEIAMLLGRIRDALEEGDADEAAVERMLIKARRELSINADHLRHLVRSREFEQLIAERRHHRAGDQLLEDARGIVQLASERFPRMSHAGRLLIADALGYSAAVNEFLDRLFERAKATRDFSMLLPEQYRTAALRSFLGDLAEVFASTAFDPPTLLIQPHEIIATVREYRPAPARRRPPRPAETPTGVDPVELARQRAAALRERRWYAIQLLLQGAREAELSGMTHATWAGAVQVVVNALVAHADPEIPLEVTLSNAVLVDPPGPVSYATPMTLRRTDGTTPPHSESSPLKRGDRG</sequence>
<feature type="compositionally biased region" description="Polar residues" evidence="1">
    <location>
        <begin position="344"/>
        <end position="353"/>
    </location>
</feature>
<protein>
    <submittedName>
        <fullName evidence="2">Uncharacterized protein</fullName>
    </submittedName>
</protein>
<dbReference type="Proteomes" id="UP000320239">
    <property type="component" value="Unassembled WGS sequence"/>
</dbReference>
<reference evidence="2 3" key="1">
    <citation type="submission" date="2019-06" db="EMBL/GenBank/DDBJ databases">
        <title>Sequencing the genomes of 1000 actinobacteria strains.</title>
        <authorList>
            <person name="Klenk H.-P."/>
        </authorList>
    </citation>
    <scope>NUCLEOTIDE SEQUENCE [LARGE SCALE GENOMIC DNA]</scope>
    <source>
        <strain evidence="2 3">DSM 43866</strain>
    </source>
</reference>
<evidence type="ECO:0000313" key="3">
    <source>
        <dbReference type="Proteomes" id="UP000320239"/>
    </source>
</evidence>
<accession>A0A561WIB7</accession>
<name>A0A561WIB7_ACTTI</name>
<organism evidence="2 3">
    <name type="scientific">Actinoplanes teichomyceticus</name>
    <dbReference type="NCBI Taxonomy" id="1867"/>
    <lineage>
        <taxon>Bacteria</taxon>
        <taxon>Bacillati</taxon>
        <taxon>Actinomycetota</taxon>
        <taxon>Actinomycetes</taxon>
        <taxon>Micromonosporales</taxon>
        <taxon>Micromonosporaceae</taxon>
        <taxon>Actinoplanes</taxon>
    </lineage>
</organism>
<keyword evidence="3" id="KW-1185">Reference proteome</keyword>